<dbReference type="EMBL" id="LFZW01000003">
    <property type="protein sequence ID" value="KMY41499.1"/>
    <property type="molecule type" value="Genomic_DNA"/>
</dbReference>
<sequence>MRNLIMLEWRKLKMPILLTIIAGTLLSIILCSTIYKSYALEHQLEVWEVGFTIFNVIFPLISVLPTCWLMYFERKNGFLKYTLPRASKKQYLLSKWLVISSSAFFTMFIISFAGVVTALYIVQPIDVFLGWISPETGKPAPSLIHFHFAAEIFLESPLLYGFLLSFWKGILSVIPATMGYVFSLYSKNLFVILTGPFVYLILENFTLQIVGLDHLRLAVAFEPTMILVEDVGLPSFIFGPVLAVLVTILYVIYMKFKVKEDIYTI</sequence>
<evidence type="ECO:0000256" key="1">
    <source>
        <dbReference type="SAM" id="Phobius"/>
    </source>
</evidence>
<name>A0A0K9G466_9BACI</name>
<organism evidence="2 3">
    <name type="scientific">Peribacillus loiseleuriae</name>
    <dbReference type="NCBI Taxonomy" id="1679170"/>
    <lineage>
        <taxon>Bacteria</taxon>
        <taxon>Bacillati</taxon>
        <taxon>Bacillota</taxon>
        <taxon>Bacilli</taxon>
        <taxon>Bacillales</taxon>
        <taxon>Bacillaceae</taxon>
        <taxon>Peribacillus</taxon>
    </lineage>
</organism>
<feature type="transmembrane region" description="Helical" evidence="1">
    <location>
        <begin position="189"/>
        <end position="211"/>
    </location>
</feature>
<dbReference type="STRING" id="1679170.AC625_24780"/>
<accession>A0A0K9G466</accession>
<dbReference type="Proteomes" id="UP000037146">
    <property type="component" value="Unassembled WGS sequence"/>
</dbReference>
<comment type="caution">
    <text evidence="2">The sequence shown here is derived from an EMBL/GenBank/DDBJ whole genome shotgun (WGS) entry which is preliminary data.</text>
</comment>
<keyword evidence="3" id="KW-1185">Reference proteome</keyword>
<protein>
    <submittedName>
        <fullName evidence="2">Uncharacterized protein</fullName>
    </submittedName>
</protein>
<keyword evidence="1" id="KW-1133">Transmembrane helix</keyword>
<keyword evidence="1" id="KW-0812">Transmembrane</keyword>
<proteinExistence type="predicted"/>
<keyword evidence="1" id="KW-0472">Membrane</keyword>
<evidence type="ECO:0000313" key="2">
    <source>
        <dbReference type="EMBL" id="KMY41499.1"/>
    </source>
</evidence>
<gene>
    <name evidence="2" type="ORF">AC625_24780</name>
</gene>
<evidence type="ECO:0000313" key="3">
    <source>
        <dbReference type="Proteomes" id="UP000037146"/>
    </source>
</evidence>
<feature type="transmembrane region" description="Helical" evidence="1">
    <location>
        <begin position="158"/>
        <end position="182"/>
    </location>
</feature>
<dbReference type="RefSeq" id="WP_049684089.1">
    <property type="nucleotide sequence ID" value="NZ_LFZW01000003.1"/>
</dbReference>
<dbReference type="PATRIC" id="fig|1679170.3.peg.5569"/>
<reference evidence="3" key="1">
    <citation type="submission" date="2015-07" db="EMBL/GenBank/DDBJ databases">
        <title>Genome sequencing project for genomic taxonomy and phylogenomics of Bacillus-like bacteria.</title>
        <authorList>
            <person name="Liu B."/>
            <person name="Wang J."/>
            <person name="Zhu Y."/>
            <person name="Liu G."/>
            <person name="Chen Q."/>
            <person name="Chen Z."/>
            <person name="Lan J."/>
            <person name="Che J."/>
            <person name="Ge C."/>
            <person name="Shi H."/>
            <person name="Pan Z."/>
            <person name="Liu X."/>
        </authorList>
    </citation>
    <scope>NUCLEOTIDE SEQUENCE [LARGE SCALE GENOMIC DNA]</scope>
    <source>
        <strain evidence="3">FJAT-27997</strain>
    </source>
</reference>
<feature type="transmembrane region" description="Helical" evidence="1">
    <location>
        <begin position="231"/>
        <end position="253"/>
    </location>
</feature>
<feature type="transmembrane region" description="Helical" evidence="1">
    <location>
        <begin position="93"/>
        <end position="121"/>
    </location>
</feature>
<feature type="transmembrane region" description="Helical" evidence="1">
    <location>
        <begin position="49"/>
        <end position="72"/>
    </location>
</feature>
<dbReference type="AlphaFoldDB" id="A0A0K9G466"/>
<dbReference type="OrthoDB" id="1976445at2"/>